<dbReference type="InterPro" id="IPR011992">
    <property type="entry name" value="EF-hand-dom_pair"/>
</dbReference>
<dbReference type="Proteomes" id="UP000637383">
    <property type="component" value="Unassembled WGS sequence"/>
</dbReference>
<sequence length="109" mass="12350">MKNITRITRLMLVFLAFVVSSLTFLLSPAIAASLPEEQLKLFFQISDSDKNGFIEESDYKQFDAIQGKIFFDSLNLNPYNSEFDEALDILDSDGDNKVSFEELKKKLGA</sequence>
<dbReference type="Pfam" id="PF13833">
    <property type="entry name" value="EF-hand_8"/>
    <property type="match status" value="1"/>
</dbReference>
<dbReference type="SUPFAM" id="SSF47473">
    <property type="entry name" value="EF-hand"/>
    <property type="match status" value="1"/>
</dbReference>
<reference evidence="2 3" key="1">
    <citation type="journal article" date="2020" name="ISME J.">
        <title>Comparative genomics reveals insights into cyanobacterial evolution and habitat adaptation.</title>
        <authorList>
            <person name="Chen M.Y."/>
            <person name="Teng W.K."/>
            <person name="Zhao L."/>
            <person name="Hu C.X."/>
            <person name="Zhou Y.K."/>
            <person name="Han B.P."/>
            <person name="Song L.R."/>
            <person name="Shu W.S."/>
        </authorList>
    </citation>
    <scope>NUCLEOTIDE SEQUENCE [LARGE SCALE GENOMIC DNA]</scope>
    <source>
        <strain evidence="2 3">FACHB-159</strain>
    </source>
</reference>
<proteinExistence type="predicted"/>
<feature type="domain" description="EF-hand" evidence="1">
    <location>
        <begin position="78"/>
        <end position="109"/>
    </location>
</feature>
<dbReference type="RefSeq" id="WP_190954491.1">
    <property type="nucleotide sequence ID" value="NZ_JACJTU010000005.1"/>
</dbReference>
<dbReference type="Gene3D" id="1.10.238.10">
    <property type="entry name" value="EF-hand"/>
    <property type="match status" value="1"/>
</dbReference>
<evidence type="ECO:0000259" key="1">
    <source>
        <dbReference type="PROSITE" id="PS50222"/>
    </source>
</evidence>
<feature type="domain" description="EF-hand" evidence="1">
    <location>
        <begin position="34"/>
        <end position="69"/>
    </location>
</feature>
<name>A0ABR8K3U5_9NOSO</name>
<accession>A0ABR8K3U5</accession>
<evidence type="ECO:0000313" key="3">
    <source>
        <dbReference type="Proteomes" id="UP000637383"/>
    </source>
</evidence>
<dbReference type="InterPro" id="IPR018247">
    <property type="entry name" value="EF_Hand_1_Ca_BS"/>
</dbReference>
<dbReference type="PROSITE" id="PS00018">
    <property type="entry name" value="EF_HAND_1"/>
    <property type="match status" value="2"/>
</dbReference>
<organism evidence="2 3">
    <name type="scientific">Nostoc paludosum FACHB-159</name>
    <dbReference type="NCBI Taxonomy" id="2692908"/>
    <lineage>
        <taxon>Bacteria</taxon>
        <taxon>Bacillati</taxon>
        <taxon>Cyanobacteriota</taxon>
        <taxon>Cyanophyceae</taxon>
        <taxon>Nostocales</taxon>
        <taxon>Nostocaceae</taxon>
        <taxon>Nostoc</taxon>
    </lineage>
</organism>
<evidence type="ECO:0000313" key="2">
    <source>
        <dbReference type="EMBL" id="MBD2733750.1"/>
    </source>
</evidence>
<keyword evidence="3" id="KW-1185">Reference proteome</keyword>
<gene>
    <name evidence="2" type="ORF">H6H03_07455</name>
</gene>
<comment type="caution">
    <text evidence="2">The sequence shown here is derived from an EMBL/GenBank/DDBJ whole genome shotgun (WGS) entry which is preliminary data.</text>
</comment>
<protein>
    <recommendedName>
        <fullName evidence="1">EF-hand domain-containing protein</fullName>
    </recommendedName>
</protein>
<dbReference type="EMBL" id="JACJTU010000005">
    <property type="protein sequence ID" value="MBD2733750.1"/>
    <property type="molecule type" value="Genomic_DNA"/>
</dbReference>
<dbReference type="PROSITE" id="PS50222">
    <property type="entry name" value="EF_HAND_2"/>
    <property type="match status" value="2"/>
</dbReference>
<dbReference type="InterPro" id="IPR002048">
    <property type="entry name" value="EF_hand_dom"/>
</dbReference>